<dbReference type="PANTHER" id="PTHR33280:SF1">
    <property type="entry name" value="LARGE RIBOSOMAL SUBUNIT PROTEIN BL31C"/>
    <property type="match status" value="1"/>
</dbReference>
<dbReference type="STRING" id="44933.SAMN05660971_02840"/>
<dbReference type="Gene3D" id="4.10.830.30">
    <property type="entry name" value="Ribosomal protein L31"/>
    <property type="match status" value="1"/>
</dbReference>
<evidence type="ECO:0000256" key="2">
    <source>
        <dbReference type="ARBA" id="ARBA00011838"/>
    </source>
</evidence>
<dbReference type="NCBIfam" id="NF002462">
    <property type="entry name" value="PRK01678.1"/>
    <property type="match status" value="1"/>
</dbReference>
<dbReference type="AlphaFoldDB" id="A0A1M7I7T9"/>
<evidence type="ECO:0000256" key="1">
    <source>
        <dbReference type="ARBA" id="ARBA00008196"/>
    </source>
</evidence>
<dbReference type="PRINTS" id="PR01249">
    <property type="entry name" value="RIBOSOMALL31"/>
</dbReference>
<dbReference type="RefSeq" id="WP_073435843.1">
    <property type="nucleotide sequence ID" value="NZ_BJXU01000074.1"/>
</dbReference>
<protein>
    <recommendedName>
        <fullName evidence="5">Large ribosomal subunit protein bL31B</fullName>
    </recommendedName>
</protein>
<keyword evidence="3 5" id="KW-0689">Ribosomal protein</keyword>
<dbReference type="InterPro" id="IPR034704">
    <property type="entry name" value="Ribosomal_bL28/bL31-like_sf"/>
</dbReference>
<gene>
    <name evidence="5 6" type="primary">rpmE2</name>
    <name evidence="6" type="ORF">HCU01_20000</name>
    <name evidence="7" type="ORF">SAMN05660971_02840</name>
</gene>
<evidence type="ECO:0000256" key="3">
    <source>
        <dbReference type="ARBA" id="ARBA00022980"/>
    </source>
</evidence>
<comment type="subunit">
    <text evidence="2 5">Part of the 50S ribosomal subunit.</text>
</comment>
<dbReference type="GO" id="GO:0006412">
    <property type="term" value="P:translation"/>
    <property type="evidence" value="ECO:0007669"/>
    <property type="project" value="UniProtKB-UniRule"/>
</dbReference>
<dbReference type="InterPro" id="IPR027493">
    <property type="entry name" value="Ribosomal_bL31_B"/>
</dbReference>
<dbReference type="Proteomes" id="UP000321726">
    <property type="component" value="Unassembled WGS sequence"/>
</dbReference>
<dbReference type="Pfam" id="PF01197">
    <property type="entry name" value="Ribosomal_L31"/>
    <property type="match status" value="1"/>
</dbReference>
<dbReference type="NCBIfam" id="TIGR00105">
    <property type="entry name" value="L31"/>
    <property type="match status" value="1"/>
</dbReference>
<dbReference type="InterPro" id="IPR042105">
    <property type="entry name" value="Ribosomal_bL31_sf"/>
</dbReference>
<evidence type="ECO:0000256" key="5">
    <source>
        <dbReference type="HAMAP-Rule" id="MF_00502"/>
    </source>
</evidence>
<dbReference type="GO" id="GO:0005840">
    <property type="term" value="C:ribosome"/>
    <property type="evidence" value="ECO:0007669"/>
    <property type="project" value="UniProtKB-KW"/>
</dbReference>
<reference evidence="6 9" key="2">
    <citation type="submission" date="2019-07" db="EMBL/GenBank/DDBJ databases">
        <title>Whole genome shotgun sequence of Halomonas cupida NBRC 102219.</title>
        <authorList>
            <person name="Hosoyama A."/>
            <person name="Uohara A."/>
            <person name="Ohji S."/>
            <person name="Ichikawa N."/>
        </authorList>
    </citation>
    <scope>NUCLEOTIDE SEQUENCE [LARGE SCALE GENOMIC DNA]</scope>
    <source>
        <strain evidence="6 9">NBRC 102219</strain>
    </source>
</reference>
<dbReference type="OrthoDB" id="9803251at2"/>
<evidence type="ECO:0000313" key="9">
    <source>
        <dbReference type="Proteomes" id="UP000321726"/>
    </source>
</evidence>
<accession>A0A1M7I7T9</accession>
<dbReference type="EMBL" id="FRCA01000007">
    <property type="protein sequence ID" value="SHM36507.1"/>
    <property type="molecule type" value="Genomic_DNA"/>
</dbReference>
<reference evidence="7 8" key="1">
    <citation type="submission" date="2016-11" db="EMBL/GenBank/DDBJ databases">
        <authorList>
            <person name="Jaros S."/>
            <person name="Januszkiewicz K."/>
            <person name="Wedrychowicz H."/>
        </authorList>
    </citation>
    <scope>NUCLEOTIDE SEQUENCE [LARGE SCALE GENOMIC DNA]</scope>
    <source>
        <strain evidence="7 8">DSM 4740</strain>
    </source>
</reference>
<organism evidence="7 8">
    <name type="scientific">Halomonas cupida</name>
    <dbReference type="NCBI Taxonomy" id="44933"/>
    <lineage>
        <taxon>Bacteria</taxon>
        <taxon>Pseudomonadati</taxon>
        <taxon>Pseudomonadota</taxon>
        <taxon>Gammaproteobacteria</taxon>
        <taxon>Oceanospirillales</taxon>
        <taxon>Halomonadaceae</taxon>
        <taxon>Halomonas</taxon>
    </lineage>
</organism>
<name>A0A1M7I7T9_9GAMM</name>
<comment type="similarity">
    <text evidence="1 5">Belongs to the bacterial ribosomal protein bL31 family. Type B subfamily.</text>
</comment>
<evidence type="ECO:0000256" key="4">
    <source>
        <dbReference type="ARBA" id="ARBA00023274"/>
    </source>
</evidence>
<keyword evidence="9" id="KW-1185">Reference proteome</keyword>
<dbReference type="GO" id="GO:0003735">
    <property type="term" value="F:structural constituent of ribosome"/>
    <property type="evidence" value="ECO:0007669"/>
    <property type="project" value="InterPro"/>
</dbReference>
<dbReference type="Proteomes" id="UP000184123">
    <property type="component" value="Unassembled WGS sequence"/>
</dbReference>
<dbReference type="SUPFAM" id="SSF143800">
    <property type="entry name" value="L28p-like"/>
    <property type="match status" value="1"/>
</dbReference>
<evidence type="ECO:0000313" key="6">
    <source>
        <dbReference type="EMBL" id="GEN24051.1"/>
    </source>
</evidence>
<dbReference type="InterPro" id="IPR002150">
    <property type="entry name" value="Ribosomal_bL31"/>
</dbReference>
<keyword evidence="4 5" id="KW-0687">Ribonucleoprotein</keyword>
<proteinExistence type="inferred from homology"/>
<dbReference type="HAMAP" id="MF_00502">
    <property type="entry name" value="Ribosomal_bL31_2"/>
    <property type="match status" value="1"/>
</dbReference>
<dbReference type="PROSITE" id="PS01143">
    <property type="entry name" value="RIBOSOMAL_L31"/>
    <property type="match status" value="1"/>
</dbReference>
<sequence>MKKGIHPAYDYVVFRDTSSDTSFRIRSTCTSDRTIVWEDGKTYPLVELDVSSASHPFYTGEQRRVSAEGRVARFQQRFGQFSRQPSDSGQG</sequence>
<evidence type="ECO:0000313" key="8">
    <source>
        <dbReference type="Proteomes" id="UP000184123"/>
    </source>
</evidence>
<dbReference type="GO" id="GO:1990904">
    <property type="term" value="C:ribonucleoprotein complex"/>
    <property type="evidence" value="ECO:0007669"/>
    <property type="project" value="UniProtKB-KW"/>
</dbReference>
<dbReference type="EMBL" id="BJXU01000074">
    <property type="protein sequence ID" value="GEN24051.1"/>
    <property type="molecule type" value="Genomic_DNA"/>
</dbReference>
<evidence type="ECO:0000313" key="7">
    <source>
        <dbReference type="EMBL" id="SHM36507.1"/>
    </source>
</evidence>
<dbReference type="PANTHER" id="PTHR33280">
    <property type="entry name" value="50S RIBOSOMAL PROTEIN L31, CHLOROPLASTIC"/>
    <property type="match status" value="1"/>
</dbReference>